<dbReference type="Proteomes" id="UP000608024">
    <property type="component" value="Unassembled WGS sequence"/>
</dbReference>
<evidence type="ECO:0000313" key="1">
    <source>
        <dbReference type="EMBL" id="GHE56255.1"/>
    </source>
</evidence>
<comment type="caution">
    <text evidence="1">The sequence shown here is derived from an EMBL/GenBank/DDBJ whole genome shotgun (WGS) entry which is preliminary data.</text>
</comment>
<proteinExistence type="predicted"/>
<dbReference type="AlphaFoldDB" id="A0A919DK76"/>
<name>A0A919DK76_9ACTN</name>
<reference evidence="1" key="2">
    <citation type="submission" date="2020-09" db="EMBL/GenBank/DDBJ databases">
        <authorList>
            <person name="Sun Q."/>
            <person name="Ohkuma M."/>
        </authorList>
    </citation>
    <scope>NUCLEOTIDE SEQUENCE</scope>
    <source>
        <strain evidence="1">JCM 4784</strain>
    </source>
</reference>
<organism evidence="1 2">
    <name type="scientific">Streptomyces longispororuber</name>
    <dbReference type="NCBI Taxonomy" id="68230"/>
    <lineage>
        <taxon>Bacteria</taxon>
        <taxon>Bacillati</taxon>
        <taxon>Actinomycetota</taxon>
        <taxon>Actinomycetes</taxon>
        <taxon>Kitasatosporales</taxon>
        <taxon>Streptomycetaceae</taxon>
        <taxon>Streptomyces</taxon>
    </lineage>
</organism>
<protein>
    <submittedName>
        <fullName evidence="1">Uncharacterized protein</fullName>
    </submittedName>
</protein>
<dbReference type="EMBL" id="BNBT01000032">
    <property type="protein sequence ID" value="GHE56255.1"/>
    <property type="molecule type" value="Genomic_DNA"/>
</dbReference>
<accession>A0A919DK76</accession>
<evidence type="ECO:0000313" key="2">
    <source>
        <dbReference type="Proteomes" id="UP000608024"/>
    </source>
</evidence>
<reference evidence="1" key="1">
    <citation type="journal article" date="2014" name="Int. J. Syst. Evol. Microbiol.">
        <title>Complete genome sequence of Corynebacterium casei LMG S-19264T (=DSM 44701T), isolated from a smear-ripened cheese.</title>
        <authorList>
            <consortium name="US DOE Joint Genome Institute (JGI-PGF)"/>
            <person name="Walter F."/>
            <person name="Albersmeier A."/>
            <person name="Kalinowski J."/>
            <person name="Ruckert C."/>
        </authorList>
    </citation>
    <scope>NUCLEOTIDE SEQUENCE</scope>
    <source>
        <strain evidence="1">JCM 4784</strain>
    </source>
</reference>
<sequence length="71" mass="7993">MHSPRMEITRDGIPCALCHTVTTELVYLVLSAQSSFPQREVIKDRWCPAGCHQLQPARWKEAMPLLSGDDA</sequence>
<keyword evidence="2" id="KW-1185">Reference proteome</keyword>
<gene>
    <name evidence="1" type="ORF">GCM10018785_26930</name>
</gene>